<dbReference type="GO" id="GO:0016757">
    <property type="term" value="F:glycosyltransferase activity"/>
    <property type="evidence" value="ECO:0007669"/>
    <property type="project" value="TreeGrafter"/>
</dbReference>
<reference evidence="2" key="1">
    <citation type="journal article" date="2020" name="mSystems">
        <title>Genome- and Community-Level Interaction Insights into Carbon Utilization and Element Cycling Functions of Hydrothermarchaeota in Hydrothermal Sediment.</title>
        <authorList>
            <person name="Zhou Z."/>
            <person name="Liu Y."/>
            <person name="Xu W."/>
            <person name="Pan J."/>
            <person name="Luo Z.H."/>
            <person name="Li M."/>
        </authorList>
    </citation>
    <scope>NUCLEOTIDE SEQUENCE [LARGE SCALE GENOMIC DNA]</scope>
    <source>
        <strain evidence="2">SpSt-853</strain>
    </source>
</reference>
<dbReference type="PANTHER" id="PTHR12526:SF636">
    <property type="entry name" value="BLL3647 PROTEIN"/>
    <property type="match status" value="1"/>
</dbReference>
<dbReference type="InterPro" id="IPR001296">
    <property type="entry name" value="Glyco_trans_1"/>
</dbReference>
<name>A0A7C5EM28_9BACT</name>
<gene>
    <name evidence="2" type="ORF">ENW48_00815</name>
</gene>
<dbReference type="Gene3D" id="3.40.50.2000">
    <property type="entry name" value="Glycogen Phosphorylase B"/>
    <property type="match status" value="2"/>
</dbReference>
<organism evidence="2">
    <name type="scientific">Desulfobacca acetoxidans</name>
    <dbReference type="NCBI Taxonomy" id="60893"/>
    <lineage>
        <taxon>Bacteria</taxon>
        <taxon>Pseudomonadati</taxon>
        <taxon>Thermodesulfobacteriota</taxon>
        <taxon>Desulfobaccia</taxon>
        <taxon>Desulfobaccales</taxon>
        <taxon>Desulfobaccaceae</taxon>
        <taxon>Desulfobacca</taxon>
    </lineage>
</organism>
<sequence>MRSSRVAYLLLWFPEPTQTFILEEVNTLVDLGLELTVFCLYGPRSPQRLAGMAPVRAPVCRLGLASLGLVLASVVRLRRRWGPKAPPFLARVIFRRWRSLETAGEALWAALAGVHLAEIFQAGGFTHLHAPWANGPATAAWVASTLSGIPFSFAARAHDLHPPDGALLEKLAAASFIRTNTEANRRYLTDLAPQAAGKLVRIYNGVSLSPGSRGFRSPRSPHRLLALGRLVPKKGFQVLLEACRELRDQGWDFHLTIAGDGPERRRLNSLIREYRLGSRVTLRGFVPHRQVPQLFREADLFLMPSRIAPSGDRDGIPNVILEALLHEVPVVAAAVGGIPEVVLPGETGWLVPPENPGLLAQAIREALGDTREAWRRAQQGKELVLREFNSISNYTRLLGWLTGNAAIG</sequence>
<accession>A0A7C5EM28</accession>
<dbReference type="Pfam" id="PF00534">
    <property type="entry name" value="Glycos_transf_1"/>
    <property type="match status" value="1"/>
</dbReference>
<evidence type="ECO:0000259" key="1">
    <source>
        <dbReference type="Pfam" id="PF00534"/>
    </source>
</evidence>
<comment type="caution">
    <text evidence="2">The sequence shown here is derived from an EMBL/GenBank/DDBJ whole genome shotgun (WGS) entry which is preliminary data.</text>
</comment>
<keyword evidence="2" id="KW-0808">Transferase</keyword>
<feature type="domain" description="Glycosyl transferase family 1" evidence="1">
    <location>
        <begin position="221"/>
        <end position="380"/>
    </location>
</feature>
<protein>
    <submittedName>
        <fullName evidence="2">Colanic acid biosynthesis glycosyltransferase WcaL</fullName>
    </submittedName>
</protein>
<proteinExistence type="predicted"/>
<dbReference type="PANTHER" id="PTHR12526">
    <property type="entry name" value="GLYCOSYLTRANSFERASE"/>
    <property type="match status" value="1"/>
</dbReference>
<dbReference type="SUPFAM" id="SSF53756">
    <property type="entry name" value="UDP-Glycosyltransferase/glycogen phosphorylase"/>
    <property type="match status" value="1"/>
</dbReference>
<evidence type="ECO:0000313" key="2">
    <source>
        <dbReference type="EMBL" id="HGZ10742.1"/>
    </source>
</evidence>
<dbReference type="CDD" id="cd03801">
    <property type="entry name" value="GT4_PimA-like"/>
    <property type="match status" value="1"/>
</dbReference>
<dbReference type="EMBL" id="DTKJ01000010">
    <property type="protein sequence ID" value="HGZ10742.1"/>
    <property type="molecule type" value="Genomic_DNA"/>
</dbReference>
<dbReference type="AlphaFoldDB" id="A0A7C5EM28"/>